<dbReference type="Pfam" id="PF20410">
    <property type="entry name" value="X-Tfes_XVIPCD"/>
    <property type="match status" value="1"/>
</dbReference>
<feature type="domain" description="X-Tfes XVIPCD" evidence="2">
    <location>
        <begin position="308"/>
        <end position="410"/>
    </location>
</feature>
<dbReference type="AlphaFoldDB" id="A0A4Q8M439"/>
<organism evidence="3 4">
    <name type="scientific">Pseudoxanthomonas winnipegensis</name>
    <dbReference type="NCBI Taxonomy" id="2480810"/>
    <lineage>
        <taxon>Bacteria</taxon>
        <taxon>Pseudomonadati</taxon>
        <taxon>Pseudomonadota</taxon>
        <taxon>Gammaproteobacteria</taxon>
        <taxon>Lysobacterales</taxon>
        <taxon>Lysobacteraceae</taxon>
        <taxon>Pseudoxanthomonas</taxon>
    </lineage>
</organism>
<dbReference type="OrthoDB" id="5944365at2"/>
<proteinExistence type="predicted"/>
<evidence type="ECO:0000259" key="2">
    <source>
        <dbReference type="Pfam" id="PF20410"/>
    </source>
</evidence>
<gene>
    <name evidence="3" type="ORF">EA655_10245</name>
</gene>
<name>A0A4Q8M439_9GAMM</name>
<dbReference type="RefSeq" id="WP_130534407.1">
    <property type="nucleotide sequence ID" value="NZ_SHMG01000005.1"/>
</dbReference>
<evidence type="ECO:0000313" key="4">
    <source>
        <dbReference type="Proteomes" id="UP000294164"/>
    </source>
</evidence>
<feature type="region of interest" description="Disordered" evidence="1">
    <location>
        <begin position="413"/>
        <end position="441"/>
    </location>
</feature>
<dbReference type="Proteomes" id="UP000294164">
    <property type="component" value="Unassembled WGS sequence"/>
</dbReference>
<sequence>MSGLTQENLDVLGAYAKAGNRELYWNYLSQLPGADGYGTLALGVVRNDSLPGQVANAYAQDYARHQHDKGSRFANAELTERKWETFGQDLILRDFELRNERFRGNRPDLALNLPGRDVMLAHDRAFQKANLDPNCWTPRLLLQAALSKSGPEKMEQIWSNMLDNSALGLARAGSTGRDAISQMGLERGSAYLGTLSVTEAIQTLEGRASVDPNVIGGKSFYAMYFEAEKKWVGVSAGGGHLSMREIKDPARISELDDARAVRLERQHKATQFLPQDPYRSITRSPITASIEGVPEAMPAPTRLADIAPGHPDYALLQQVRVGVNAIDAKAGRAHDENSERLVASAMMLARQHHLERVDHVLLSAQTQDSPAGRNVFVVQGNLGDPAHLRAHMPTDVAVRTPVEQSLQQLRTAGEERQQALAQSPQTMMESPTREQAAVRML</sequence>
<protein>
    <submittedName>
        <fullName evidence="3">Hemolysin</fullName>
    </submittedName>
</protein>
<comment type="caution">
    <text evidence="3">The sequence shown here is derived from an EMBL/GenBank/DDBJ whole genome shotgun (WGS) entry which is preliminary data.</text>
</comment>
<evidence type="ECO:0000256" key="1">
    <source>
        <dbReference type="SAM" id="MobiDB-lite"/>
    </source>
</evidence>
<dbReference type="EMBL" id="SHMG01000005">
    <property type="protein sequence ID" value="TAA42406.1"/>
    <property type="molecule type" value="Genomic_DNA"/>
</dbReference>
<dbReference type="InterPro" id="IPR046519">
    <property type="entry name" value="X-Tfes_XVIPCD"/>
</dbReference>
<evidence type="ECO:0000313" key="3">
    <source>
        <dbReference type="EMBL" id="TAA42406.1"/>
    </source>
</evidence>
<feature type="compositionally biased region" description="Polar residues" evidence="1">
    <location>
        <begin position="419"/>
        <end position="429"/>
    </location>
</feature>
<reference evidence="3 4" key="1">
    <citation type="submission" date="2019-02" db="EMBL/GenBank/DDBJ databases">
        <title>WGS of Pseudoxanthomonas species novum from clinical isolates.</title>
        <authorList>
            <person name="Bernier A.-M."/>
            <person name="Bernard K."/>
            <person name="Vachon A."/>
        </authorList>
    </citation>
    <scope>NUCLEOTIDE SEQUENCE [LARGE SCALE GENOMIC DNA]</scope>
    <source>
        <strain evidence="3 4">NML130969</strain>
    </source>
</reference>
<accession>A0A4Q8M439</accession>